<proteinExistence type="predicted"/>
<dbReference type="Pfam" id="PF13470">
    <property type="entry name" value="PIN_3"/>
    <property type="match status" value="1"/>
</dbReference>
<dbReference type="InterPro" id="IPR002716">
    <property type="entry name" value="PIN_dom"/>
</dbReference>
<protein>
    <submittedName>
        <fullName evidence="2">PIN domain-containing protein</fullName>
    </submittedName>
</protein>
<name>A0A9X1YJ16_9BURK</name>
<dbReference type="Proteomes" id="UP001139353">
    <property type="component" value="Unassembled WGS sequence"/>
</dbReference>
<dbReference type="AlphaFoldDB" id="A0A9X1YJ16"/>
<sequence>MPPKLVVIDSQSLFDWMVFRNPICECWDAALNGENWEWTFTSDMKAEFDFVAAKGFGERWPVDQDAIAATWSRLGHAVGTPAPPGAASRLHCTDPDDQKFIDLAIAARAHTLVTRDKALLRLARKALERHGVRVCRPEVWSGELG</sequence>
<dbReference type="SUPFAM" id="SSF88723">
    <property type="entry name" value="PIN domain-like"/>
    <property type="match status" value="1"/>
</dbReference>
<organism evidence="2 3">
    <name type="scientific">Scleromatobacter humisilvae</name>
    <dbReference type="NCBI Taxonomy" id="2897159"/>
    <lineage>
        <taxon>Bacteria</taxon>
        <taxon>Pseudomonadati</taxon>
        <taxon>Pseudomonadota</taxon>
        <taxon>Betaproteobacteria</taxon>
        <taxon>Burkholderiales</taxon>
        <taxon>Sphaerotilaceae</taxon>
        <taxon>Scleromatobacter</taxon>
    </lineage>
</organism>
<comment type="caution">
    <text evidence="2">The sequence shown here is derived from an EMBL/GenBank/DDBJ whole genome shotgun (WGS) entry which is preliminary data.</text>
</comment>
<evidence type="ECO:0000259" key="1">
    <source>
        <dbReference type="Pfam" id="PF13470"/>
    </source>
</evidence>
<dbReference type="EMBL" id="JAJLJH010000001">
    <property type="protein sequence ID" value="MCK9685765.1"/>
    <property type="molecule type" value="Genomic_DNA"/>
</dbReference>
<accession>A0A9X1YJ16</accession>
<dbReference type="InterPro" id="IPR002850">
    <property type="entry name" value="PIN_toxin-like"/>
</dbReference>
<feature type="domain" description="PIN" evidence="1">
    <location>
        <begin position="6"/>
        <end position="118"/>
    </location>
</feature>
<evidence type="ECO:0000313" key="3">
    <source>
        <dbReference type="Proteomes" id="UP001139353"/>
    </source>
</evidence>
<keyword evidence="3" id="KW-1185">Reference proteome</keyword>
<dbReference type="RefSeq" id="WP_275681758.1">
    <property type="nucleotide sequence ID" value="NZ_JAJLJH010000001.1"/>
</dbReference>
<dbReference type="PANTHER" id="PTHR34610:SF3">
    <property type="entry name" value="SSL7007 PROTEIN"/>
    <property type="match status" value="1"/>
</dbReference>
<gene>
    <name evidence="2" type="ORF">LPC04_08585</name>
</gene>
<dbReference type="InterPro" id="IPR029060">
    <property type="entry name" value="PIN-like_dom_sf"/>
</dbReference>
<reference evidence="2" key="1">
    <citation type="submission" date="2021-11" db="EMBL/GenBank/DDBJ databases">
        <title>BS-T2-15 a new species belonging to the Comamonadaceae family isolated from the soil of a French oak forest.</title>
        <authorList>
            <person name="Mieszkin S."/>
            <person name="Alain K."/>
        </authorList>
    </citation>
    <scope>NUCLEOTIDE SEQUENCE</scope>
    <source>
        <strain evidence="2">BS-T2-15</strain>
    </source>
</reference>
<dbReference type="PANTHER" id="PTHR34610">
    <property type="entry name" value="SSL7007 PROTEIN"/>
    <property type="match status" value="1"/>
</dbReference>
<evidence type="ECO:0000313" key="2">
    <source>
        <dbReference type="EMBL" id="MCK9685765.1"/>
    </source>
</evidence>